<dbReference type="CDD" id="cd06261">
    <property type="entry name" value="TM_PBP2"/>
    <property type="match status" value="1"/>
</dbReference>
<evidence type="ECO:0000256" key="4">
    <source>
        <dbReference type="ARBA" id="ARBA00022692"/>
    </source>
</evidence>
<dbReference type="Pfam" id="PF00528">
    <property type="entry name" value="BPD_transp_1"/>
    <property type="match status" value="1"/>
</dbReference>
<evidence type="ECO:0000256" key="8">
    <source>
        <dbReference type="SAM" id="SignalP"/>
    </source>
</evidence>
<reference evidence="10" key="1">
    <citation type="submission" date="2023-04" db="EMBL/GenBank/DDBJ databases">
        <title>Comparative genomic analysis of Cohnella hashimotonis sp. nov., isolated from the International Space Station.</title>
        <authorList>
            <person name="Venkateswaran K."/>
            <person name="Simpson A."/>
        </authorList>
    </citation>
    <scope>NUCLEOTIDE SEQUENCE</scope>
    <source>
        <strain evidence="10">F6_2S_P_1</strain>
    </source>
</reference>
<dbReference type="PROSITE" id="PS50928">
    <property type="entry name" value="ABC_TM1"/>
    <property type="match status" value="1"/>
</dbReference>
<evidence type="ECO:0000256" key="3">
    <source>
        <dbReference type="ARBA" id="ARBA00022475"/>
    </source>
</evidence>
<dbReference type="InterPro" id="IPR000515">
    <property type="entry name" value="MetI-like"/>
</dbReference>
<feature type="signal peptide" evidence="8">
    <location>
        <begin position="1"/>
        <end position="25"/>
    </location>
</feature>
<gene>
    <name evidence="10" type="ORF">KB449_18740</name>
</gene>
<evidence type="ECO:0000256" key="2">
    <source>
        <dbReference type="ARBA" id="ARBA00022448"/>
    </source>
</evidence>
<dbReference type="Proteomes" id="UP001161691">
    <property type="component" value="Unassembled WGS sequence"/>
</dbReference>
<dbReference type="SUPFAM" id="SSF161098">
    <property type="entry name" value="MetI-like"/>
    <property type="match status" value="1"/>
</dbReference>
<name>A0ABT6TJL0_9BACL</name>
<dbReference type="PANTHER" id="PTHR30193:SF41">
    <property type="entry name" value="DIACETYLCHITOBIOSE UPTAKE SYSTEM PERMEASE PROTEIN NGCF"/>
    <property type="match status" value="1"/>
</dbReference>
<evidence type="ECO:0000313" key="10">
    <source>
        <dbReference type="EMBL" id="MDI4647021.1"/>
    </source>
</evidence>
<feature type="transmembrane region" description="Helical" evidence="7">
    <location>
        <begin position="418"/>
        <end position="443"/>
    </location>
</feature>
<dbReference type="InterPro" id="IPR051393">
    <property type="entry name" value="ABC_transporter_permease"/>
</dbReference>
<protein>
    <submittedName>
        <fullName evidence="10">DUF5711 family protein</fullName>
    </submittedName>
</protein>
<feature type="transmembrane region" description="Helical" evidence="7">
    <location>
        <begin position="360"/>
        <end position="378"/>
    </location>
</feature>
<evidence type="ECO:0000256" key="6">
    <source>
        <dbReference type="ARBA" id="ARBA00023136"/>
    </source>
</evidence>
<feature type="transmembrane region" description="Helical" evidence="7">
    <location>
        <begin position="610"/>
        <end position="630"/>
    </location>
</feature>
<keyword evidence="11" id="KW-1185">Reference proteome</keyword>
<dbReference type="InterPro" id="IPR015943">
    <property type="entry name" value="WD40/YVTN_repeat-like_dom_sf"/>
</dbReference>
<comment type="similarity">
    <text evidence="7">Belongs to the binding-protein-dependent transport system permease family.</text>
</comment>
<evidence type="ECO:0000313" key="11">
    <source>
        <dbReference type="Proteomes" id="UP001161691"/>
    </source>
</evidence>
<keyword evidence="2 7" id="KW-0813">Transport</keyword>
<evidence type="ECO:0000256" key="5">
    <source>
        <dbReference type="ARBA" id="ARBA00022989"/>
    </source>
</evidence>
<evidence type="ECO:0000259" key="9">
    <source>
        <dbReference type="PROSITE" id="PS50928"/>
    </source>
</evidence>
<dbReference type="InterPro" id="IPR035906">
    <property type="entry name" value="MetI-like_sf"/>
</dbReference>
<dbReference type="Gene3D" id="2.40.128.630">
    <property type="match status" value="1"/>
</dbReference>
<evidence type="ECO:0000256" key="7">
    <source>
        <dbReference type="RuleBase" id="RU363032"/>
    </source>
</evidence>
<feature type="transmembrane region" description="Helical" evidence="7">
    <location>
        <begin position="450"/>
        <end position="471"/>
    </location>
</feature>
<dbReference type="SUPFAM" id="SSF50998">
    <property type="entry name" value="Quinoprotein alcohol dehydrogenase-like"/>
    <property type="match status" value="1"/>
</dbReference>
<accession>A0ABT6TJL0</accession>
<comment type="subcellular location">
    <subcellularLocation>
        <location evidence="1 7">Cell membrane</location>
        <topology evidence="1 7">Multi-pass membrane protein</topology>
    </subcellularLocation>
</comment>
<feature type="transmembrane region" description="Helical" evidence="7">
    <location>
        <begin position="565"/>
        <end position="584"/>
    </location>
</feature>
<dbReference type="Gene3D" id="2.130.10.10">
    <property type="entry name" value="YVTN repeat-like/Quinoprotein amine dehydrogenase"/>
    <property type="match status" value="1"/>
</dbReference>
<keyword evidence="5 7" id="KW-1133">Transmembrane helix</keyword>
<keyword evidence="4 7" id="KW-0812">Transmembrane</keyword>
<dbReference type="PANTHER" id="PTHR30193">
    <property type="entry name" value="ABC TRANSPORTER PERMEASE PROTEIN"/>
    <property type="match status" value="1"/>
</dbReference>
<organism evidence="10 11">
    <name type="scientific">Cohnella hashimotonis</name>
    <dbReference type="NCBI Taxonomy" id="2826895"/>
    <lineage>
        <taxon>Bacteria</taxon>
        <taxon>Bacillati</taxon>
        <taxon>Bacillota</taxon>
        <taxon>Bacilli</taxon>
        <taxon>Bacillales</taxon>
        <taxon>Paenibacillaceae</taxon>
        <taxon>Cohnella</taxon>
    </lineage>
</organism>
<keyword evidence="6 7" id="KW-0472">Membrane</keyword>
<dbReference type="InterPro" id="IPR001680">
    <property type="entry name" value="WD40_rpt"/>
</dbReference>
<keyword evidence="3" id="KW-1003">Cell membrane</keyword>
<feature type="chain" id="PRO_5046862976" evidence="8">
    <location>
        <begin position="26"/>
        <end position="640"/>
    </location>
</feature>
<dbReference type="RefSeq" id="WP_282909828.1">
    <property type="nucleotide sequence ID" value="NZ_JAGRPV010000001.1"/>
</dbReference>
<dbReference type="SMART" id="SM00320">
    <property type="entry name" value="WD40"/>
    <property type="match status" value="4"/>
</dbReference>
<dbReference type="Gene3D" id="1.10.3720.10">
    <property type="entry name" value="MetI-like"/>
    <property type="match status" value="1"/>
</dbReference>
<sequence>MKLSAMLSAVLGVIVLFAVSSPVFAARTQWTAGQAQITSLSVRADGQAVAVGTYDAKVSVFDGDGQPLFDFKTKNVVTATAYLNDGSLLVASDDRHLYRIDSEGSVVWDRNLKRPVTGVASAGDGSAIVALLKGSKSAYVYDRDGQPLKEIDIGIQPRKVDVSGNGEWIALGGSDQYIYLLNASHEQVGKYSASGTIDALSVTDQGRVVAGTSSHQVFIFDREGAEPSIFTAADSVTAVAATDDGSYVAVSDFAGNDYVLDGGGDQLWQAASGKDGAGRAVAVSNDGSLLFKGSSTGVVQKLEIGSAIAVAKHQALQTRIVALVVAAVGAGLLAWLFYFLKKSNRLGIFGAIWRERFSYLMLLPTFGLIAMFLYYPAFSGLFHSFYDWKPGGRSTFVGLANYRRMFGDPYVIKGLGNLALLMITGLFKTIVPPLVVAELIYYLRRKGAQYWFRTAFVVSMIIPSVASLLIWQNFYDPNVGLLNQVLQAIGLGGWAHSWLGDPHTAIWAIIFMGFPFIGIMSLLLFYAGLISIPQDAIESAKIDGAGAARIIRSLHLPFLAGQMKLLIILAFIGIIQDFGSILIVTRGGPLDSTYVPALQMYFAATQFNDLGYASALGVAMFAIILALTIVNMKFMKSSTD</sequence>
<dbReference type="InterPro" id="IPR011047">
    <property type="entry name" value="Quinoprotein_ADH-like_sf"/>
</dbReference>
<dbReference type="EMBL" id="JAGRPV010000001">
    <property type="protein sequence ID" value="MDI4647021.1"/>
    <property type="molecule type" value="Genomic_DNA"/>
</dbReference>
<feature type="domain" description="ABC transmembrane type-1" evidence="9">
    <location>
        <begin position="415"/>
        <end position="631"/>
    </location>
</feature>
<evidence type="ECO:0000256" key="1">
    <source>
        <dbReference type="ARBA" id="ARBA00004651"/>
    </source>
</evidence>
<comment type="caution">
    <text evidence="10">The sequence shown here is derived from an EMBL/GenBank/DDBJ whole genome shotgun (WGS) entry which is preliminary data.</text>
</comment>
<feature type="transmembrane region" description="Helical" evidence="7">
    <location>
        <begin position="505"/>
        <end position="529"/>
    </location>
</feature>
<proteinExistence type="inferred from homology"/>
<keyword evidence="8" id="KW-0732">Signal</keyword>
<feature type="transmembrane region" description="Helical" evidence="7">
    <location>
        <begin position="320"/>
        <end position="340"/>
    </location>
</feature>